<dbReference type="Proteomes" id="UP000298264">
    <property type="component" value="Unassembled WGS sequence"/>
</dbReference>
<accession>A0A4R9LRS9</accession>
<protein>
    <submittedName>
        <fullName evidence="2">Uncharacterized protein</fullName>
    </submittedName>
</protein>
<dbReference type="EMBL" id="RQHV01000052">
    <property type="protein sequence ID" value="TGN09363.1"/>
    <property type="molecule type" value="Genomic_DNA"/>
</dbReference>
<feature type="transmembrane region" description="Helical" evidence="1">
    <location>
        <begin position="108"/>
        <end position="130"/>
    </location>
</feature>
<keyword evidence="1" id="KW-0812">Transmembrane</keyword>
<keyword evidence="1" id="KW-1133">Transmembrane helix</keyword>
<evidence type="ECO:0000313" key="2">
    <source>
        <dbReference type="EMBL" id="TGN09363.1"/>
    </source>
</evidence>
<name>A0A4R9LRS9_9LEPT</name>
<sequence>MEIVNLLNMIAILIVIYAMFGFFDAIILHLWKFQLYKFRETRKEHILHTVRSILFPIIILGMLVFQLQGIFLYLFLAIVVFDLLFQAWDMWIEREARQRFEGLSSLEYTIHGILISLHSVFLTLFVLYHLENNHFQSFKGGIAFLDYSLSFFIAWNLLPGAFIIGTLHIILLHPYFTKDHGWEKYFRFRLTLPGLN</sequence>
<evidence type="ECO:0000313" key="3">
    <source>
        <dbReference type="Proteomes" id="UP000298264"/>
    </source>
</evidence>
<organism evidence="2 3">
    <name type="scientific">Leptospira ilyithenensis</name>
    <dbReference type="NCBI Taxonomy" id="2484901"/>
    <lineage>
        <taxon>Bacteria</taxon>
        <taxon>Pseudomonadati</taxon>
        <taxon>Spirochaetota</taxon>
        <taxon>Spirochaetia</taxon>
        <taxon>Leptospirales</taxon>
        <taxon>Leptospiraceae</taxon>
        <taxon>Leptospira</taxon>
    </lineage>
</organism>
<reference evidence="2" key="1">
    <citation type="journal article" date="2019" name="PLoS Negl. Trop. Dis.">
        <title>Revisiting the worldwide diversity of Leptospira species in the environment.</title>
        <authorList>
            <person name="Vincent A.T."/>
            <person name="Schiettekatte O."/>
            <person name="Bourhy P."/>
            <person name="Veyrier F.J."/>
            <person name="Picardeau M."/>
        </authorList>
    </citation>
    <scope>NUCLEOTIDE SEQUENCE [LARGE SCALE GENOMIC DNA]</scope>
    <source>
        <strain evidence="2">201400974</strain>
    </source>
</reference>
<keyword evidence="1" id="KW-0472">Membrane</keyword>
<proteinExistence type="predicted"/>
<dbReference type="OrthoDB" id="332044at2"/>
<gene>
    <name evidence="2" type="ORF">EHS11_12485</name>
</gene>
<evidence type="ECO:0000256" key="1">
    <source>
        <dbReference type="SAM" id="Phobius"/>
    </source>
</evidence>
<dbReference type="RefSeq" id="WP_135764744.1">
    <property type="nucleotide sequence ID" value="NZ_RQHV01000052.1"/>
</dbReference>
<comment type="caution">
    <text evidence="2">The sequence shown here is derived from an EMBL/GenBank/DDBJ whole genome shotgun (WGS) entry which is preliminary data.</text>
</comment>
<feature type="transmembrane region" description="Helical" evidence="1">
    <location>
        <begin position="150"/>
        <end position="172"/>
    </location>
</feature>
<feature type="transmembrane region" description="Helical" evidence="1">
    <location>
        <begin position="6"/>
        <end position="33"/>
    </location>
</feature>
<feature type="transmembrane region" description="Helical" evidence="1">
    <location>
        <begin position="45"/>
        <end position="64"/>
    </location>
</feature>
<dbReference type="AlphaFoldDB" id="A0A4R9LRS9"/>
<keyword evidence="3" id="KW-1185">Reference proteome</keyword>